<evidence type="ECO:0000313" key="2">
    <source>
        <dbReference type="Proteomes" id="UP000319908"/>
    </source>
</evidence>
<accession>A0A5C6BX47</accession>
<dbReference type="EMBL" id="SJPU01000002">
    <property type="protein sequence ID" value="TWU16422.1"/>
    <property type="molecule type" value="Genomic_DNA"/>
</dbReference>
<sequence>MPDSAISSPLDADGGLNVGDGHLTIGFRLTLVFVRAAGRQPLRVKDDTHLPHLPRAKPWTN</sequence>
<organism evidence="1 2">
    <name type="scientific">Allorhodopirellula heiligendammensis</name>
    <dbReference type="NCBI Taxonomy" id="2714739"/>
    <lineage>
        <taxon>Bacteria</taxon>
        <taxon>Pseudomonadati</taxon>
        <taxon>Planctomycetota</taxon>
        <taxon>Planctomycetia</taxon>
        <taxon>Pirellulales</taxon>
        <taxon>Pirellulaceae</taxon>
        <taxon>Allorhodopirellula</taxon>
    </lineage>
</organism>
<dbReference type="AlphaFoldDB" id="A0A5C6BX47"/>
<reference evidence="1 2" key="1">
    <citation type="journal article" date="2020" name="Antonie Van Leeuwenhoek">
        <title>Rhodopirellula heiligendammensis sp. nov., Rhodopirellula pilleata sp. nov., and Rhodopirellula solitaria sp. nov. isolated from natural or artificial marine surfaces in Northern Germany and California, USA, and emended description of the genus Rhodopirellula.</title>
        <authorList>
            <person name="Kallscheuer N."/>
            <person name="Wiegand S."/>
            <person name="Jogler M."/>
            <person name="Boedeker C."/>
            <person name="Peeters S.H."/>
            <person name="Rast P."/>
            <person name="Heuer A."/>
            <person name="Jetten M.S.M."/>
            <person name="Rohde M."/>
            <person name="Jogler C."/>
        </authorList>
    </citation>
    <scope>NUCLEOTIDE SEQUENCE [LARGE SCALE GENOMIC DNA]</scope>
    <source>
        <strain evidence="1 2">Poly21</strain>
    </source>
</reference>
<protein>
    <submittedName>
        <fullName evidence="1">Uncharacterized protein</fullName>
    </submittedName>
</protein>
<gene>
    <name evidence="1" type="ORF">Poly21_36270</name>
</gene>
<dbReference type="Proteomes" id="UP000319908">
    <property type="component" value="Unassembled WGS sequence"/>
</dbReference>
<keyword evidence="2" id="KW-1185">Reference proteome</keyword>
<name>A0A5C6BX47_9BACT</name>
<proteinExistence type="predicted"/>
<comment type="caution">
    <text evidence="1">The sequence shown here is derived from an EMBL/GenBank/DDBJ whole genome shotgun (WGS) entry which is preliminary data.</text>
</comment>
<evidence type="ECO:0000313" key="1">
    <source>
        <dbReference type="EMBL" id="TWU16422.1"/>
    </source>
</evidence>